<keyword evidence="3" id="KW-0862">Zinc</keyword>
<evidence type="ECO:0000256" key="1">
    <source>
        <dbReference type="ARBA" id="ARBA00022723"/>
    </source>
</evidence>
<sequence length="435" mass="50837">MANQKREHKIVTRCGCLAEMRIKRNDGSGKWYVSRFVDEHIHELASGKFVDYLRSHRRISEVEIAQMTSLMEVGINIPKIYESFAAQVGGFNLVTFTKQDMYNEVRQQRGMQNGEVSAAIRYLEGVSRVDNRMFWRYKVGSENNLCDLFWSDGRSHFDYAIFGDVLAFDANYGRNKYNLPVVVFSGVNHHNQTCVFGCAMVCAKRKSPTSGLCNSFWNAWKERPLRQSSQMEIPRCEMLYVMYFLKPITGYVLGICFLFRHCMLADIEVDEFEAQWEAMLDECGVREVEWVKDLYRKKTDGWTKYTREIFWRFCETLKRCVRIHICGCKENVEGEVYVVQKYHRPKKKWEVSRQNVGNKFSCTCLRMESFGLPCVHILAVLVRLDYTIIPNMLVLRRWSKTAKLHYGLNCTGNETQEQTTTYRSRLGAFAHLCTD</sequence>
<reference evidence="6" key="1">
    <citation type="journal article" date="2016" name="Nat. Genet.">
        <title>The genome sequences of Arachis duranensis and Arachis ipaensis, the diploid ancestors of cultivated peanut.</title>
        <authorList>
            <person name="Bertioli D.J."/>
            <person name="Cannon S.B."/>
            <person name="Froenicke L."/>
            <person name="Huang G."/>
            <person name="Farmer A.D."/>
            <person name="Cannon E.K."/>
            <person name="Liu X."/>
            <person name="Gao D."/>
            <person name="Clevenger J."/>
            <person name="Dash S."/>
            <person name="Ren L."/>
            <person name="Moretzsohn M.C."/>
            <person name="Shirasawa K."/>
            <person name="Huang W."/>
            <person name="Vidigal B."/>
            <person name="Abernathy B."/>
            <person name="Chu Y."/>
            <person name="Niederhuth C.E."/>
            <person name="Umale P."/>
            <person name="Araujo A.C."/>
            <person name="Kozik A."/>
            <person name="Kim K.D."/>
            <person name="Burow M.D."/>
            <person name="Varshney R.K."/>
            <person name="Wang X."/>
            <person name="Zhang X."/>
            <person name="Barkley N."/>
            <person name="Guimaraes P.M."/>
            <person name="Isobe S."/>
            <person name="Guo B."/>
            <person name="Liao B."/>
            <person name="Stalker H.T."/>
            <person name="Schmitz R.J."/>
            <person name="Scheffler B.E."/>
            <person name="Leal-Bertioli S.C."/>
            <person name="Xun X."/>
            <person name="Jackson S.A."/>
            <person name="Michelmore R."/>
            <person name="Ozias-Akins P."/>
        </authorList>
    </citation>
    <scope>NUCLEOTIDE SEQUENCE [LARGE SCALE GENOMIC DNA]</scope>
    <source>
        <strain evidence="6">cv. V14167</strain>
    </source>
</reference>
<keyword evidence="6" id="KW-1185">Reference proteome</keyword>
<dbReference type="Proteomes" id="UP000515211">
    <property type="component" value="Chromosome 3"/>
</dbReference>
<dbReference type="InterPro" id="IPR004330">
    <property type="entry name" value="FAR1_DNA_bnd_dom"/>
</dbReference>
<evidence type="ECO:0000313" key="7">
    <source>
        <dbReference type="RefSeq" id="XP_015954437.1"/>
    </source>
</evidence>
<dbReference type="InterPro" id="IPR007527">
    <property type="entry name" value="Znf_SWIM"/>
</dbReference>
<dbReference type="GO" id="GO:0008270">
    <property type="term" value="F:zinc ion binding"/>
    <property type="evidence" value="ECO:0007669"/>
    <property type="project" value="UniProtKB-KW"/>
</dbReference>
<proteinExistence type="predicted"/>
<dbReference type="InterPro" id="IPR006564">
    <property type="entry name" value="Znf_PMZ"/>
</dbReference>
<reference evidence="7" key="2">
    <citation type="submission" date="2025-08" db="UniProtKB">
        <authorList>
            <consortium name="RefSeq"/>
        </authorList>
    </citation>
    <scope>IDENTIFICATION</scope>
    <source>
        <tissue evidence="7">Whole plant</tissue>
    </source>
</reference>
<evidence type="ECO:0000256" key="3">
    <source>
        <dbReference type="ARBA" id="ARBA00022833"/>
    </source>
</evidence>
<evidence type="ECO:0000256" key="2">
    <source>
        <dbReference type="ARBA" id="ARBA00022771"/>
    </source>
</evidence>
<dbReference type="PROSITE" id="PS50966">
    <property type="entry name" value="ZF_SWIM"/>
    <property type="match status" value="1"/>
</dbReference>
<dbReference type="SMART" id="SM00575">
    <property type="entry name" value="ZnF_PMZ"/>
    <property type="match status" value="1"/>
</dbReference>
<accession>A0A6P4CN55</accession>
<evidence type="ECO:0000259" key="5">
    <source>
        <dbReference type="PROSITE" id="PS50966"/>
    </source>
</evidence>
<keyword evidence="2 4" id="KW-0863">Zinc-finger</keyword>
<dbReference type="AlphaFoldDB" id="A0A6P4CN55"/>
<evidence type="ECO:0000256" key="4">
    <source>
        <dbReference type="PROSITE-ProRule" id="PRU00325"/>
    </source>
</evidence>
<dbReference type="KEGG" id="adu:107478815"/>
<protein>
    <submittedName>
        <fullName evidence="7">Protein FAR1-RELATED SEQUENCE 5-like</fullName>
    </submittedName>
</protein>
<keyword evidence="1" id="KW-0479">Metal-binding</keyword>
<organism evidence="6 7">
    <name type="scientific">Arachis duranensis</name>
    <name type="common">Wild peanut</name>
    <dbReference type="NCBI Taxonomy" id="130453"/>
    <lineage>
        <taxon>Eukaryota</taxon>
        <taxon>Viridiplantae</taxon>
        <taxon>Streptophyta</taxon>
        <taxon>Embryophyta</taxon>
        <taxon>Tracheophyta</taxon>
        <taxon>Spermatophyta</taxon>
        <taxon>Magnoliopsida</taxon>
        <taxon>eudicotyledons</taxon>
        <taxon>Gunneridae</taxon>
        <taxon>Pentapetalae</taxon>
        <taxon>rosids</taxon>
        <taxon>fabids</taxon>
        <taxon>Fabales</taxon>
        <taxon>Fabaceae</taxon>
        <taxon>Papilionoideae</taxon>
        <taxon>50 kb inversion clade</taxon>
        <taxon>dalbergioids sensu lato</taxon>
        <taxon>Dalbergieae</taxon>
        <taxon>Pterocarpus clade</taxon>
        <taxon>Arachis</taxon>
    </lineage>
</organism>
<evidence type="ECO:0000313" key="6">
    <source>
        <dbReference type="Proteomes" id="UP000515211"/>
    </source>
</evidence>
<dbReference type="GeneID" id="107478815"/>
<name>A0A6P4CN55_ARADU</name>
<dbReference type="RefSeq" id="XP_015954437.1">
    <property type="nucleotide sequence ID" value="XM_016098951.1"/>
</dbReference>
<gene>
    <name evidence="7" type="primary">LOC107478815</name>
</gene>
<feature type="domain" description="SWIM-type" evidence="5">
    <location>
        <begin position="347"/>
        <end position="385"/>
    </location>
</feature>
<dbReference type="Pfam" id="PF04434">
    <property type="entry name" value="SWIM"/>
    <property type="match status" value="1"/>
</dbReference>
<dbReference type="PANTHER" id="PTHR47718">
    <property type="entry name" value="OS01G0519700 PROTEIN"/>
    <property type="match status" value="1"/>
</dbReference>
<dbReference type="Pfam" id="PF03101">
    <property type="entry name" value="FAR1"/>
    <property type="match status" value="1"/>
</dbReference>